<comment type="caution">
    <text evidence="2">The sequence shown here is derived from an EMBL/GenBank/DDBJ whole genome shotgun (WGS) entry which is preliminary data.</text>
</comment>
<evidence type="ECO:0000313" key="2">
    <source>
        <dbReference type="EMBL" id="MDF3303268.1"/>
    </source>
</evidence>
<dbReference type="Pfam" id="PF13349">
    <property type="entry name" value="DUF4097"/>
    <property type="match status" value="1"/>
</dbReference>
<protein>
    <submittedName>
        <fullName evidence="2">DUF4097 family beta strand repeat-containing protein</fullName>
    </submittedName>
</protein>
<accession>A0ABT6AF42</accession>
<dbReference type="RefSeq" id="WP_276112801.1">
    <property type="nucleotide sequence ID" value="NZ_JARJBB010000058.1"/>
</dbReference>
<organism evidence="2 3">
    <name type="scientific">Streptomyces tropicalis</name>
    <dbReference type="NCBI Taxonomy" id="3034234"/>
    <lineage>
        <taxon>Bacteria</taxon>
        <taxon>Bacillati</taxon>
        <taxon>Actinomycetota</taxon>
        <taxon>Actinomycetes</taxon>
        <taxon>Kitasatosporales</taxon>
        <taxon>Streptomycetaceae</taxon>
        <taxon>Streptomyces</taxon>
    </lineage>
</organism>
<keyword evidence="3" id="KW-1185">Reference proteome</keyword>
<feature type="domain" description="DUF4097" evidence="1">
    <location>
        <begin position="155"/>
        <end position="298"/>
    </location>
</feature>
<proteinExistence type="predicted"/>
<dbReference type="InterPro" id="IPR025164">
    <property type="entry name" value="Toastrack_DUF4097"/>
</dbReference>
<evidence type="ECO:0000313" key="3">
    <source>
        <dbReference type="Proteomes" id="UP001221150"/>
    </source>
</evidence>
<dbReference type="EMBL" id="JARJBB010000058">
    <property type="protein sequence ID" value="MDF3303268.1"/>
    <property type="molecule type" value="Genomic_DNA"/>
</dbReference>
<name>A0ABT6AF42_9ACTN</name>
<evidence type="ECO:0000259" key="1">
    <source>
        <dbReference type="Pfam" id="PF13349"/>
    </source>
</evidence>
<dbReference type="Proteomes" id="UP001221150">
    <property type="component" value="Unassembled WGS sequence"/>
</dbReference>
<sequence length="301" mass="30752">MTNFEIVKRDAQQLPAQAKSPLPDRMLLSDAAQSGAEALTAFTGDDRQTGPVLATVTAQDATVWSAVDASLSVPTVRVYCADPGSPYAQAALNTSIQHHGNELAITVPRIATPSRTIRHGNTYISGSGNAYSFTSTGDMHINSSGVTITSSTGGTVINGHRGVEIEILLPAGSGLRTTTSSGSVHGYGHLAGARIDAASGSVRLESVGRAEIEAASGSVRIGTVTEWISVNAASGSVEVARHSGQQARVRAASGSVTLTIAAEASGTVDAHSAAGSVTLHGSHRRDMTINATASSGTVRRP</sequence>
<gene>
    <name evidence="2" type="ORF">P3H78_32620</name>
</gene>
<reference evidence="2 3" key="1">
    <citation type="submission" date="2023-03" db="EMBL/GenBank/DDBJ databases">
        <title>Draft genome sequence of Streptomyces sp. K1PA1 isolated from peat swamp forest in Thailand.</title>
        <authorList>
            <person name="Klaysubun C."/>
            <person name="Duangmal K."/>
        </authorList>
    </citation>
    <scope>NUCLEOTIDE SEQUENCE [LARGE SCALE GENOMIC DNA]</scope>
    <source>
        <strain evidence="2 3">K1PA1</strain>
    </source>
</reference>